<evidence type="ECO:0008006" key="3">
    <source>
        <dbReference type="Google" id="ProtNLM"/>
    </source>
</evidence>
<dbReference type="EMBL" id="JANFQO010000003">
    <property type="protein sequence ID" value="MCQ4163774.1"/>
    <property type="molecule type" value="Genomic_DNA"/>
</dbReference>
<dbReference type="Proteomes" id="UP001165498">
    <property type="component" value="Unassembled WGS sequence"/>
</dbReference>
<keyword evidence="2" id="KW-1185">Reference proteome</keyword>
<dbReference type="RefSeq" id="WP_255911345.1">
    <property type="nucleotide sequence ID" value="NZ_JANFQO010000003.1"/>
</dbReference>
<organism evidence="1 2">
    <name type="scientific">Tahibacter harae</name>
    <dbReference type="NCBI Taxonomy" id="2963937"/>
    <lineage>
        <taxon>Bacteria</taxon>
        <taxon>Pseudomonadati</taxon>
        <taxon>Pseudomonadota</taxon>
        <taxon>Gammaproteobacteria</taxon>
        <taxon>Lysobacterales</taxon>
        <taxon>Rhodanobacteraceae</taxon>
        <taxon>Tahibacter</taxon>
    </lineage>
</organism>
<accession>A0ABT1QMM8</accession>
<comment type="caution">
    <text evidence="1">The sequence shown here is derived from an EMBL/GenBank/DDBJ whole genome shotgun (WGS) entry which is preliminary data.</text>
</comment>
<sequence>MYFEIQRVAAVVRRAAEAQSRGGAAANESAAWRAELGLVLSEFQPEAIPPGLRSPLAAGTVLGPDAAYWAREVLDWLASECRRDTLL</sequence>
<reference evidence="1" key="1">
    <citation type="submission" date="2022-07" db="EMBL/GenBank/DDBJ databases">
        <title>Tahibacter sp., a new gammaproteobacterium isolated from the silt sample collected at pig farm.</title>
        <authorList>
            <person name="Chen H."/>
        </authorList>
    </citation>
    <scope>NUCLEOTIDE SEQUENCE</scope>
    <source>
        <strain evidence="1">P2K</strain>
    </source>
</reference>
<name>A0ABT1QMM8_9GAMM</name>
<proteinExistence type="predicted"/>
<evidence type="ECO:0000313" key="2">
    <source>
        <dbReference type="Proteomes" id="UP001165498"/>
    </source>
</evidence>
<evidence type="ECO:0000313" key="1">
    <source>
        <dbReference type="EMBL" id="MCQ4163774.1"/>
    </source>
</evidence>
<gene>
    <name evidence="1" type="ORF">NM961_03510</name>
</gene>
<protein>
    <recommendedName>
        <fullName evidence="3">AlpA family transcriptional regulator</fullName>
    </recommendedName>
</protein>